<protein>
    <submittedName>
        <fullName evidence="1">Secreted protein</fullName>
    </submittedName>
</protein>
<dbReference type="Proteomes" id="UP000008673">
    <property type="component" value="Unassembled WGS sequence"/>
</dbReference>
<keyword evidence="2" id="KW-1185">Reference proteome</keyword>
<dbReference type="GeneID" id="25771046"/>
<dbReference type="RefSeq" id="XP_013933573.1">
    <property type="nucleotide sequence ID" value="XM_014078098.1"/>
</dbReference>
<dbReference type="KEGG" id="opa:HPODL_01586"/>
<gene>
    <name evidence="1" type="ORF">HPODL_01586</name>
</gene>
<accession>W1QAX2</accession>
<dbReference type="OMA" id="SSANCYV"/>
<proteinExistence type="predicted"/>
<dbReference type="AlphaFoldDB" id="W1QAX2"/>
<organism evidence="1 2">
    <name type="scientific">Ogataea parapolymorpha (strain ATCC 26012 / BCRC 20466 / JCM 22074 / NRRL Y-7560 / DL-1)</name>
    <name type="common">Yeast</name>
    <name type="synonym">Hansenula polymorpha</name>
    <dbReference type="NCBI Taxonomy" id="871575"/>
    <lineage>
        <taxon>Eukaryota</taxon>
        <taxon>Fungi</taxon>
        <taxon>Dikarya</taxon>
        <taxon>Ascomycota</taxon>
        <taxon>Saccharomycotina</taxon>
        <taxon>Pichiomycetes</taxon>
        <taxon>Pichiales</taxon>
        <taxon>Pichiaceae</taxon>
        <taxon>Ogataea</taxon>
    </lineage>
</organism>
<evidence type="ECO:0000313" key="2">
    <source>
        <dbReference type="Proteomes" id="UP000008673"/>
    </source>
</evidence>
<sequence>MLRLVPTPLRRATVAGFVRHQHTIQSTRTLLEFINGRMDKKQPKGPSSETPESVSSILVSKYSSSPYYRIGPSPASSYSGSIQDTLLSLNHTPDNTDYHKDLRKLADEESVLSLLLHCMVSAVDPQYKNAPAESLALSFSGRVDPVPLVVEKSALETFIFRQHWHAISSSKTTRIAFQLLKQKLNQTKGWEVADLSDNEVLNWINSIFAPNLFRSIYALKNASKVPVSVIYDILLRQPQNKQEFYSLVELYKHWGQDVVFLDQEKWWYRSQLQEPTDPMFDRKLLLPPVFSNLYFFALRESPDALENILDVFLLGNSAELVPQIREILWHTALDISGENNSWPCKHYYQAQSKLIAAINAANESSESDLVDFNTMLVASVISYFNDRDKAYQLFKAAQAKFDRWQLDSFDIDGFERVLSQPRPAPSHTIEELRRLRTDFNVKSLCTSILLLHTQDDPSWGSEFADQLISLVSSLDRKLIERYPEIWLFVVYKIFTTNVSPNRHQKIWNHFVAKNNFDVNHRAVDILIDNIPSRSSLVQLLEAGDFALDNINLAHLVAKLYLFSKLCVPPKKSGPARENNLIDRYEREQDSILEERALRQNLSIGVFETPIELARALFEQDHSSRQMVAKHLLGECLIDPARAHTRYQQFLAENSPLALSSLFLAALRLRELESYDSVFWDDKTKPLDFAIHEFELRTNQAYQDNPDLMYPTENLLLVYIKALGEFERRAELASLIWKLVDLRFPMTAELFEAYLSYFTRNDAKQLIHGLNRYAEYRASLAEVRTEGELAKLKQTRRVKFRDGSFTKFLDALDINWDIIKSWDWPGKSQT</sequence>
<comment type="caution">
    <text evidence="1">The sequence shown here is derived from an EMBL/GenBank/DDBJ whole genome shotgun (WGS) entry which is preliminary data.</text>
</comment>
<dbReference type="OrthoDB" id="4017072at2759"/>
<dbReference type="HOGENOM" id="CLU_392342_0_0_1"/>
<dbReference type="EMBL" id="AEOI02000009">
    <property type="protein sequence ID" value="ESW97488.1"/>
    <property type="molecule type" value="Genomic_DNA"/>
</dbReference>
<evidence type="ECO:0000313" key="1">
    <source>
        <dbReference type="EMBL" id="ESW97488.1"/>
    </source>
</evidence>
<reference evidence="1 2" key="1">
    <citation type="journal article" date="2013" name="BMC Genomics">
        <title>Genome sequence and analysis of methylotrophic yeast Hansenula polymorpha DL1.</title>
        <authorList>
            <person name="Ravin N.V."/>
            <person name="Eldarov M.A."/>
            <person name="Kadnikov V.V."/>
            <person name="Beletsky A.V."/>
            <person name="Schneider J."/>
            <person name="Mardanova E.S."/>
            <person name="Smekalova E.M."/>
            <person name="Zvereva M.I."/>
            <person name="Dontsova O.A."/>
            <person name="Mardanov A.V."/>
            <person name="Skryabin K.G."/>
        </authorList>
    </citation>
    <scope>NUCLEOTIDE SEQUENCE [LARGE SCALE GENOMIC DNA]</scope>
    <source>
        <strain evidence="2">ATCC 26012 / BCRC 20466 / JCM 22074 / NRRL Y-7560 / DL-1</strain>
    </source>
</reference>
<name>W1QAX2_OGAPD</name>